<dbReference type="Proteomes" id="UP001164712">
    <property type="component" value="Chromosome"/>
</dbReference>
<accession>A0ABY7HMU2</accession>
<dbReference type="RefSeq" id="WP_045048849.1">
    <property type="nucleotide sequence ID" value="NZ_CP114058.1"/>
</dbReference>
<evidence type="ECO:0000313" key="2">
    <source>
        <dbReference type="Proteomes" id="UP001164712"/>
    </source>
</evidence>
<evidence type="ECO:0008006" key="3">
    <source>
        <dbReference type="Google" id="ProtNLM"/>
    </source>
</evidence>
<organism evidence="1 2">
    <name type="scientific">Rouxiella chamberiensis</name>
    <dbReference type="NCBI Taxonomy" id="1513468"/>
    <lineage>
        <taxon>Bacteria</taxon>
        <taxon>Pseudomonadati</taxon>
        <taxon>Pseudomonadota</taxon>
        <taxon>Gammaproteobacteria</taxon>
        <taxon>Enterobacterales</taxon>
        <taxon>Yersiniaceae</taxon>
        <taxon>Rouxiella</taxon>
    </lineage>
</organism>
<evidence type="ECO:0000313" key="1">
    <source>
        <dbReference type="EMBL" id="WAT00645.1"/>
    </source>
</evidence>
<proteinExistence type="predicted"/>
<dbReference type="EMBL" id="CP114058">
    <property type="protein sequence ID" value="WAT00645.1"/>
    <property type="molecule type" value="Genomic_DNA"/>
</dbReference>
<protein>
    <recommendedName>
        <fullName evidence="3">Flagellar protein FliT</fullName>
    </recommendedName>
</protein>
<sequence length="100" mass="11050">MDEVNAIRILTQVLQQMSAEDSPEALEQVNRDVENLIARINALPPAADIKQALLPLRQAFEALLARCRSHSRQLDAALKMHCAYHEGTDAYASVSAHKEG</sequence>
<name>A0ABY7HMU2_9GAMM</name>
<gene>
    <name evidence="1" type="ORF">O1V66_17530</name>
</gene>
<reference evidence="1" key="1">
    <citation type="submission" date="2022-12" db="EMBL/GenBank/DDBJ databases">
        <title>Complete genome sequence of an Australian strain of Rouxiella badensis DAR84756 and resolution of the R. badensis DSM100043 and R. chamberiensis DSM28324 genomes.</title>
        <authorList>
            <person name="Paul S."/>
            <person name="Anderson P.J."/>
            <person name="Maynard G."/>
            <person name="Dyall-Smith M."/>
            <person name="Kudinha T."/>
        </authorList>
    </citation>
    <scope>NUCLEOTIDE SEQUENCE</scope>
    <source>
        <strain evidence="1">DSM 28324</strain>
    </source>
</reference>
<keyword evidence="2" id="KW-1185">Reference proteome</keyword>
<dbReference type="Gene3D" id="1.20.58.60">
    <property type="match status" value="1"/>
</dbReference>